<comment type="caution">
    <text evidence="2">The sequence shown here is derived from an EMBL/GenBank/DDBJ whole genome shotgun (WGS) entry which is preliminary data.</text>
</comment>
<name>A0A8S9GCI2_BRACR</name>
<dbReference type="EMBL" id="QGKW02002005">
    <property type="protein sequence ID" value="KAF2542774.1"/>
    <property type="molecule type" value="Genomic_DNA"/>
</dbReference>
<evidence type="ECO:0000313" key="3">
    <source>
        <dbReference type="Proteomes" id="UP000712281"/>
    </source>
</evidence>
<feature type="region of interest" description="Disordered" evidence="1">
    <location>
        <begin position="1"/>
        <end position="30"/>
    </location>
</feature>
<dbReference type="Proteomes" id="UP000712281">
    <property type="component" value="Unassembled WGS sequence"/>
</dbReference>
<evidence type="ECO:0000256" key="1">
    <source>
        <dbReference type="SAM" id="MobiDB-lite"/>
    </source>
</evidence>
<evidence type="ECO:0000313" key="2">
    <source>
        <dbReference type="EMBL" id="KAF2542774.1"/>
    </source>
</evidence>
<reference evidence="2" key="1">
    <citation type="submission" date="2019-12" db="EMBL/GenBank/DDBJ databases">
        <title>Genome sequencing and annotation of Brassica cretica.</title>
        <authorList>
            <person name="Studholme D.J."/>
            <person name="Sarris P.F."/>
        </authorList>
    </citation>
    <scope>NUCLEOTIDE SEQUENCE</scope>
    <source>
        <strain evidence="2">PFS-001/15</strain>
        <tissue evidence="2">Leaf</tissue>
    </source>
</reference>
<protein>
    <submittedName>
        <fullName evidence="2">Uncharacterized protein</fullName>
    </submittedName>
</protein>
<proteinExistence type="predicted"/>
<organism evidence="2 3">
    <name type="scientific">Brassica cretica</name>
    <name type="common">Mustard</name>
    <dbReference type="NCBI Taxonomy" id="69181"/>
    <lineage>
        <taxon>Eukaryota</taxon>
        <taxon>Viridiplantae</taxon>
        <taxon>Streptophyta</taxon>
        <taxon>Embryophyta</taxon>
        <taxon>Tracheophyta</taxon>
        <taxon>Spermatophyta</taxon>
        <taxon>Magnoliopsida</taxon>
        <taxon>eudicotyledons</taxon>
        <taxon>Gunneridae</taxon>
        <taxon>Pentapetalae</taxon>
        <taxon>rosids</taxon>
        <taxon>malvids</taxon>
        <taxon>Brassicales</taxon>
        <taxon>Brassicaceae</taxon>
        <taxon>Brassiceae</taxon>
        <taxon>Brassica</taxon>
    </lineage>
</organism>
<gene>
    <name evidence="2" type="ORF">F2Q68_00031839</name>
</gene>
<accession>A0A8S9GCI2</accession>
<dbReference type="AlphaFoldDB" id="A0A8S9GCI2"/>
<sequence length="82" mass="9014">MVFPREQAMEDDSIGYSGRSGMRKLSDDEEMDEIGIEVSGLNYESDELNKSSKTTKSVQNGGGNVRRECLLRILWLRGGGGG</sequence>